<evidence type="ECO:0000313" key="2">
    <source>
        <dbReference type="EMBL" id="CAD2126867.1"/>
    </source>
</evidence>
<dbReference type="GO" id="GO:0016020">
    <property type="term" value="C:membrane"/>
    <property type="evidence" value="ECO:0007669"/>
    <property type="project" value="InterPro"/>
</dbReference>
<dbReference type="AlphaFoldDB" id="A0A6V7TLM8"/>
<dbReference type="EMBL" id="CAJEWN010000005">
    <property type="protein sequence ID" value="CAD2126867.1"/>
    <property type="molecule type" value="Genomic_DNA"/>
</dbReference>
<comment type="caution">
    <text evidence="2">The sequence shown here is derived from an EMBL/GenBank/DDBJ whole genome shotgun (WGS) entry which is preliminary data.</text>
</comment>
<protein>
    <submittedName>
        <fullName evidence="2">Uncharacterized protein</fullName>
    </submittedName>
</protein>
<organism evidence="2 3">
    <name type="scientific">Meloidogyne enterolobii</name>
    <name type="common">Root-knot nematode worm</name>
    <name type="synonym">Meloidogyne mayaguensis</name>
    <dbReference type="NCBI Taxonomy" id="390850"/>
    <lineage>
        <taxon>Eukaryota</taxon>
        <taxon>Metazoa</taxon>
        <taxon>Ecdysozoa</taxon>
        <taxon>Nematoda</taxon>
        <taxon>Chromadorea</taxon>
        <taxon>Rhabditida</taxon>
        <taxon>Tylenchina</taxon>
        <taxon>Tylenchomorpha</taxon>
        <taxon>Tylenchoidea</taxon>
        <taxon>Meloidogynidae</taxon>
        <taxon>Meloidogyninae</taxon>
        <taxon>Meloidogyne</taxon>
    </lineage>
</organism>
<accession>A0A6V7TLM8</accession>
<reference evidence="2 3" key="1">
    <citation type="submission" date="2020-08" db="EMBL/GenBank/DDBJ databases">
        <authorList>
            <person name="Koutsovoulos G."/>
            <person name="Danchin GJ E."/>
        </authorList>
    </citation>
    <scope>NUCLEOTIDE SEQUENCE [LARGE SCALE GENOMIC DNA]</scope>
</reference>
<evidence type="ECO:0000256" key="1">
    <source>
        <dbReference type="SAM" id="Phobius"/>
    </source>
</evidence>
<name>A0A6V7TLM8_MELEN</name>
<keyword evidence="1" id="KW-0472">Membrane</keyword>
<proteinExistence type="predicted"/>
<gene>
    <name evidence="2" type="ORF">MENT_LOCUS1707</name>
</gene>
<evidence type="ECO:0000313" key="3">
    <source>
        <dbReference type="Proteomes" id="UP000580250"/>
    </source>
</evidence>
<keyword evidence="1" id="KW-1133">Transmembrane helix</keyword>
<keyword evidence="1" id="KW-0812">Transmembrane</keyword>
<dbReference type="InterPro" id="IPR034804">
    <property type="entry name" value="SQR/QFR_C/D"/>
</dbReference>
<dbReference type="OrthoDB" id="588261at2759"/>
<sequence>MGFDLAKGMELRQIYMSGYLVLGLSTLITLLIVANSKRISAEEMKEMYL</sequence>
<dbReference type="Gene3D" id="1.20.1300.10">
    <property type="entry name" value="Fumarate reductase/succinate dehydrogenase, transmembrane subunit"/>
    <property type="match status" value="1"/>
</dbReference>
<feature type="transmembrane region" description="Helical" evidence="1">
    <location>
        <begin position="14"/>
        <end position="34"/>
    </location>
</feature>
<dbReference type="Proteomes" id="UP000580250">
    <property type="component" value="Unassembled WGS sequence"/>
</dbReference>